<reference evidence="1" key="1">
    <citation type="journal article" date="2021" name="Microb. Physiol.">
        <title>Proteogenomic Insights into the Physiology of Marine, Sulfate-Reducing, Filamentous Desulfonema limicola and Desulfonema magnum.</title>
        <authorList>
            <person name="Schnaars V."/>
            <person name="Wohlbrand L."/>
            <person name="Scheve S."/>
            <person name="Hinrichs C."/>
            <person name="Reinhardt R."/>
            <person name="Rabus R."/>
        </authorList>
    </citation>
    <scope>NUCLEOTIDE SEQUENCE</scope>
    <source>
        <strain evidence="1">4be13</strain>
    </source>
</reference>
<gene>
    <name evidence="1" type="ORF">dnm_099720</name>
</gene>
<keyword evidence="2" id="KW-1185">Reference proteome</keyword>
<evidence type="ECO:0000313" key="1">
    <source>
        <dbReference type="EMBL" id="QTA93864.1"/>
    </source>
</evidence>
<sequence>MRDGVCNPVRNVHCFCGTGFATSSEMFPRPGKNMGKIYVRVLT</sequence>
<dbReference type="AlphaFoldDB" id="A0A975C103"/>
<dbReference type="Proteomes" id="UP000663722">
    <property type="component" value="Chromosome"/>
</dbReference>
<dbReference type="EMBL" id="CP061800">
    <property type="protein sequence ID" value="QTA93864.1"/>
    <property type="molecule type" value="Genomic_DNA"/>
</dbReference>
<organism evidence="1 2">
    <name type="scientific">Desulfonema magnum</name>
    <dbReference type="NCBI Taxonomy" id="45655"/>
    <lineage>
        <taxon>Bacteria</taxon>
        <taxon>Pseudomonadati</taxon>
        <taxon>Thermodesulfobacteriota</taxon>
        <taxon>Desulfobacteria</taxon>
        <taxon>Desulfobacterales</taxon>
        <taxon>Desulfococcaceae</taxon>
        <taxon>Desulfonema</taxon>
    </lineage>
</organism>
<name>A0A975C103_9BACT</name>
<dbReference type="KEGG" id="dmm:dnm_099720"/>
<protein>
    <submittedName>
        <fullName evidence="1">Uncharacterized protein</fullName>
    </submittedName>
</protein>
<evidence type="ECO:0000313" key="2">
    <source>
        <dbReference type="Proteomes" id="UP000663722"/>
    </source>
</evidence>
<proteinExistence type="predicted"/>
<accession>A0A975C103</accession>